<dbReference type="Gene3D" id="3.40.50.300">
    <property type="entry name" value="P-loop containing nucleotide triphosphate hydrolases"/>
    <property type="match status" value="1"/>
</dbReference>
<dbReference type="STRING" id="28083.Lbir_1405"/>
<dbReference type="EMBL" id="UGNW01000001">
    <property type="protein sequence ID" value="STX32755.1"/>
    <property type="molecule type" value="Genomic_DNA"/>
</dbReference>
<dbReference type="Proteomes" id="UP000255066">
    <property type="component" value="Unassembled WGS sequence"/>
</dbReference>
<dbReference type="EMBL" id="LNXT01000016">
    <property type="protein sequence ID" value="KTC72339.1"/>
    <property type="molecule type" value="Genomic_DNA"/>
</dbReference>
<evidence type="ECO:0000313" key="2">
    <source>
        <dbReference type="EMBL" id="KTC72339.1"/>
    </source>
</evidence>
<keyword evidence="4" id="KW-1185">Reference proteome</keyword>
<dbReference type="InterPro" id="IPR027417">
    <property type="entry name" value="P-loop_NTPase"/>
</dbReference>
<feature type="domain" description="Putative endonuclease Z1" evidence="1">
    <location>
        <begin position="265"/>
        <end position="467"/>
    </location>
</feature>
<evidence type="ECO:0000313" key="3">
    <source>
        <dbReference type="EMBL" id="STX32755.1"/>
    </source>
</evidence>
<dbReference type="AlphaFoldDB" id="A0A378IDF0"/>
<organism evidence="3 5">
    <name type="scientific">Legionella birminghamensis</name>
    <dbReference type="NCBI Taxonomy" id="28083"/>
    <lineage>
        <taxon>Bacteria</taxon>
        <taxon>Pseudomonadati</taxon>
        <taxon>Pseudomonadota</taxon>
        <taxon>Gammaproteobacteria</taxon>
        <taxon>Legionellales</taxon>
        <taxon>Legionellaceae</taxon>
        <taxon>Legionella</taxon>
    </lineage>
</organism>
<evidence type="ECO:0000259" key="1">
    <source>
        <dbReference type="Pfam" id="PF10593"/>
    </source>
</evidence>
<reference evidence="3 5" key="2">
    <citation type="submission" date="2018-06" db="EMBL/GenBank/DDBJ databases">
        <authorList>
            <consortium name="Pathogen Informatics"/>
            <person name="Doyle S."/>
        </authorList>
    </citation>
    <scope>NUCLEOTIDE SEQUENCE [LARGE SCALE GENOMIC DNA]</scope>
    <source>
        <strain evidence="3 5">NCTC12437</strain>
    </source>
</reference>
<proteinExistence type="predicted"/>
<dbReference type="RefSeq" id="WP_058523473.1">
    <property type="nucleotide sequence ID" value="NZ_CAAAHV010000043.1"/>
</dbReference>
<evidence type="ECO:0000313" key="4">
    <source>
        <dbReference type="Proteomes" id="UP000054735"/>
    </source>
</evidence>
<dbReference type="OrthoDB" id="436461at2"/>
<evidence type="ECO:0000313" key="5">
    <source>
        <dbReference type="Proteomes" id="UP000255066"/>
    </source>
</evidence>
<protein>
    <submittedName>
        <fullName evidence="2 3">Z1 domain</fullName>
    </submittedName>
</protein>
<sequence>MHFKEYIKLIESRSSAKIAQSIAETVDKLITEQVETFDFLNHKFGLLLGNVQSGKTGQMLGVIAAAADHDFELFIILTSDNVQLQKQTFTRTLDFLDTFCVCDESDDIRYLTNALRKPTVIVLKKNTRVLETWKNLISSSKFARGRPIFIVDDEADAASLNTKINQEDQSTINKRINEIVDLSNSSFYLQVTATPQSILLQSNNSTHKPDFIQYFQPGEGYLGGDFFYNLSEPYAERQIPYSIRFTEEDELAVLKEEENHIPEGMQNAISSFLIVAAHFEISGFRDSSNFLIHPSVSIADHETIADRIGETLNLLLYDLRNDHNFKSSLKNAWLDLYKTKPDITDFEKCYKYIHSILEQNKINIVTMNSRSNVTVDLNKGINIVIGGNTLGRGVTFPNLHTTYYCRKSKTPQADTFWQHCRAFGYDRDPGLVRVFIPPSLFKMFSELNQANNAMIEYIENHNSSDLQLIYPKNIKPTRANVIEKDSLNIIAGGVNHFPSYPTSNNLLMIDNLLTCFDEKEEFHKVDIALLKDIIKLLESEIGEDWPKDTYINCIDSLLEKDKVDPILIVRRNRDIGKNTGTLLSPTDRKIGDTFNSTLVLTVYRVNGTINKGWNGTPLWRVIVESGV</sequence>
<dbReference type="SUPFAM" id="SSF52540">
    <property type="entry name" value="P-loop containing nucleoside triphosphate hydrolases"/>
    <property type="match status" value="1"/>
</dbReference>
<dbReference type="Pfam" id="PF10593">
    <property type="entry name" value="Z1"/>
    <property type="match status" value="1"/>
</dbReference>
<accession>A0A378IDF0</accession>
<dbReference type="Proteomes" id="UP000054735">
    <property type="component" value="Unassembled WGS sequence"/>
</dbReference>
<name>A0A378IDF0_9GAMM</name>
<gene>
    <name evidence="2" type="ORF">Lbir_1405</name>
    <name evidence="3" type="ORF">NCTC12437_02551</name>
</gene>
<reference evidence="2 4" key="1">
    <citation type="submission" date="2015-11" db="EMBL/GenBank/DDBJ databases">
        <title>Genomic analysis of 38 Legionella species identifies large and diverse effector repertoires.</title>
        <authorList>
            <person name="Burstein D."/>
            <person name="Amaro F."/>
            <person name="Zusman T."/>
            <person name="Lifshitz Z."/>
            <person name="Cohen O."/>
            <person name="Gilbert J.A."/>
            <person name="Pupko T."/>
            <person name="Shuman H.A."/>
            <person name="Segal G."/>
        </authorList>
    </citation>
    <scope>NUCLEOTIDE SEQUENCE [LARGE SCALE GENOMIC DNA]</scope>
    <source>
        <strain evidence="2 4">CDC#1407-AL-14</strain>
    </source>
</reference>
<dbReference type="InterPro" id="IPR018310">
    <property type="entry name" value="Put_endonuclease_Z1-dom"/>
</dbReference>